<sequence length="631" mass="72051">MNVAFEQIACYLREEDPSLVESIVIKAQLALKGKQVLPGTQGKLEYIGSPPDWTHNKFNDKGYVWTLNRMQHWRTLAQAYLLTGEQSYVECIRRELADWIARNPCPPIPEHAEEAAVLFNGLDGWRQLEVGFRMCEVWPFVLTVLKGIPGFLDMLEEQVKDVVRQHGVVLRQISPMLFPNADHNFYFTQMAGLLSVSILYPDLPDAKEWRKFALDELDRGLVRQFTAEGGQVEGCPHYHNAVISHLSKVVYHAMRSDITFSPFFLKRMKLAVDYAVQTCRPTGAAVPWGDSDPDEYPGEIAWIGALIYGTHKQLQIVQGLMGRARSTSMANKLFFHYPELFHLLRDSDQTEEPGNREEPPRLYWHKELKQVTMRSDWSREAYSVFFACRLPVYNSHAHVDPASFDFTALGKALVIDPGRYGYWREPERRHFKSGSWHNTILINGNEPFEYVDSWTFGPQESGWIEGCEDDGEWLRASAVHYSYKPSVHRRELVLVPGRFLAVLDTLTGLQHEDIVSQYWHLDAEDVRWDDTEQMAASFNKDVNVAVYSSGGLKGELLPGLISEAMDHSRPSVRLELTDVANTKPTRRYATIIVPYRGQDRPLCKVQLHETGENAGCVVAYKGELIHLPLQG</sequence>
<keyword evidence="8" id="KW-1185">Reference proteome</keyword>
<reference evidence="7" key="1">
    <citation type="submission" date="2022-02" db="EMBL/GenBank/DDBJ databases">
        <title>Paenibacillus sp. MBLB1832 Whole Genome Shotgun Sequencing.</title>
        <authorList>
            <person name="Hwang C.Y."/>
            <person name="Cho E.-S."/>
            <person name="Seo M.-J."/>
        </authorList>
    </citation>
    <scope>NUCLEOTIDE SEQUENCE</scope>
    <source>
        <strain evidence="7">MBLB1832</strain>
    </source>
</reference>
<protein>
    <submittedName>
        <fullName evidence="7">Alginate lyase family protein</fullName>
    </submittedName>
</protein>
<evidence type="ECO:0000313" key="8">
    <source>
        <dbReference type="Proteomes" id="UP001304650"/>
    </source>
</evidence>
<dbReference type="Gene3D" id="2.70.98.70">
    <property type="match status" value="1"/>
</dbReference>
<dbReference type="PANTHER" id="PTHR39210:SF1">
    <property type="entry name" value="HEPARIN-SULFATE LYASE"/>
    <property type="match status" value="1"/>
</dbReference>
<gene>
    <name evidence="7" type="ORF">MJB10_06535</name>
</gene>
<dbReference type="AlphaFoldDB" id="A0AA96RJS6"/>
<dbReference type="PANTHER" id="PTHR39210">
    <property type="entry name" value="HEPARIN-SULFATE LYASE"/>
    <property type="match status" value="1"/>
</dbReference>
<dbReference type="EMBL" id="CP130319">
    <property type="protein sequence ID" value="WNR45753.1"/>
    <property type="molecule type" value="Genomic_DNA"/>
</dbReference>
<evidence type="ECO:0000313" key="7">
    <source>
        <dbReference type="EMBL" id="WNR45753.1"/>
    </source>
</evidence>
<dbReference type="Proteomes" id="UP001304650">
    <property type="component" value="Chromosome"/>
</dbReference>
<dbReference type="GO" id="GO:0016829">
    <property type="term" value="F:lyase activity"/>
    <property type="evidence" value="ECO:0007669"/>
    <property type="project" value="UniProtKB-KW"/>
</dbReference>
<dbReference type="Pfam" id="PF07940">
    <property type="entry name" value="Hepar_II_III_C"/>
    <property type="match status" value="1"/>
</dbReference>
<dbReference type="InterPro" id="IPR012480">
    <property type="entry name" value="Hepar_II_III_C"/>
</dbReference>
<keyword evidence="2" id="KW-0732">Signal</keyword>
<proteinExistence type="predicted"/>
<dbReference type="RefSeq" id="WP_314802756.1">
    <property type="nucleotide sequence ID" value="NZ_CP130319.1"/>
</dbReference>
<evidence type="ECO:0000259" key="5">
    <source>
        <dbReference type="Pfam" id="PF07940"/>
    </source>
</evidence>
<keyword evidence="3" id="KW-0574">Periplasm</keyword>
<accession>A0AA96RJS6</accession>
<dbReference type="Gene3D" id="1.50.10.100">
    <property type="entry name" value="Chondroitin AC/alginate lyase"/>
    <property type="match status" value="1"/>
</dbReference>
<evidence type="ECO:0000256" key="3">
    <source>
        <dbReference type="ARBA" id="ARBA00022764"/>
    </source>
</evidence>
<dbReference type="InterPro" id="IPR031680">
    <property type="entry name" value="Hepar_II_III_N"/>
</dbReference>
<dbReference type="InterPro" id="IPR008929">
    <property type="entry name" value="Chondroitin_lyas"/>
</dbReference>
<comment type="subcellular location">
    <subcellularLocation>
        <location evidence="1">Periplasm</location>
    </subcellularLocation>
</comment>
<dbReference type="Pfam" id="PF16889">
    <property type="entry name" value="Hepar_II_III_N"/>
    <property type="match status" value="1"/>
</dbReference>
<dbReference type="KEGG" id="proo:MJB10_06535"/>
<name>A0AA96RJS6_9BACL</name>
<organism evidence="7 8">
    <name type="scientific">Paenibacillus roseopurpureus</name>
    <dbReference type="NCBI Taxonomy" id="2918901"/>
    <lineage>
        <taxon>Bacteria</taxon>
        <taxon>Bacillati</taxon>
        <taxon>Bacillota</taxon>
        <taxon>Bacilli</taxon>
        <taxon>Bacillales</taxon>
        <taxon>Paenibacillaceae</taxon>
        <taxon>Paenibacillus</taxon>
    </lineage>
</organism>
<dbReference type="SUPFAM" id="SSF48230">
    <property type="entry name" value="Chondroitin AC/alginate lyase"/>
    <property type="match status" value="1"/>
</dbReference>
<feature type="domain" description="Heparinase II/III-like C-terminal" evidence="5">
    <location>
        <begin position="379"/>
        <end position="581"/>
    </location>
</feature>
<feature type="domain" description="Heparin-sulfate lyase N-terminal" evidence="6">
    <location>
        <begin position="49"/>
        <end position="293"/>
    </location>
</feature>
<dbReference type="GO" id="GO:0042597">
    <property type="term" value="C:periplasmic space"/>
    <property type="evidence" value="ECO:0007669"/>
    <property type="project" value="UniProtKB-SubCell"/>
</dbReference>
<evidence type="ECO:0000256" key="4">
    <source>
        <dbReference type="ARBA" id="ARBA00023239"/>
    </source>
</evidence>
<evidence type="ECO:0000259" key="6">
    <source>
        <dbReference type="Pfam" id="PF16889"/>
    </source>
</evidence>
<evidence type="ECO:0000256" key="1">
    <source>
        <dbReference type="ARBA" id="ARBA00004418"/>
    </source>
</evidence>
<keyword evidence="4 7" id="KW-0456">Lyase</keyword>
<evidence type="ECO:0000256" key="2">
    <source>
        <dbReference type="ARBA" id="ARBA00022729"/>
    </source>
</evidence>